<dbReference type="GO" id="GO:0005524">
    <property type="term" value="F:ATP binding"/>
    <property type="evidence" value="ECO:0007669"/>
    <property type="project" value="UniProtKB-KW"/>
</dbReference>
<evidence type="ECO:0000256" key="4">
    <source>
        <dbReference type="ARBA" id="ARBA00022840"/>
    </source>
</evidence>
<dbReference type="InterPro" id="IPR052059">
    <property type="entry name" value="CR_Ser/Thr_kinase"/>
</dbReference>
<dbReference type="AlphaFoldDB" id="A0A2P5EFB2"/>
<dbReference type="PANTHER" id="PTHR47973">
    <property type="entry name" value="CYSTEINE-RICH RECEPTOR-LIKE PROTEIN KINASE 3"/>
    <property type="match status" value="1"/>
</dbReference>
<keyword evidence="4" id="KW-0067">ATP-binding</keyword>
<dbReference type="InParanoid" id="A0A2P5EFB2"/>
<evidence type="ECO:0000256" key="3">
    <source>
        <dbReference type="ARBA" id="ARBA00022777"/>
    </source>
</evidence>
<organism evidence="6 7">
    <name type="scientific">Trema orientale</name>
    <name type="common">Charcoal tree</name>
    <name type="synonym">Celtis orientalis</name>
    <dbReference type="NCBI Taxonomy" id="63057"/>
    <lineage>
        <taxon>Eukaryota</taxon>
        <taxon>Viridiplantae</taxon>
        <taxon>Streptophyta</taxon>
        <taxon>Embryophyta</taxon>
        <taxon>Tracheophyta</taxon>
        <taxon>Spermatophyta</taxon>
        <taxon>Magnoliopsida</taxon>
        <taxon>eudicotyledons</taxon>
        <taxon>Gunneridae</taxon>
        <taxon>Pentapetalae</taxon>
        <taxon>rosids</taxon>
        <taxon>fabids</taxon>
        <taxon>Rosales</taxon>
        <taxon>Cannabaceae</taxon>
        <taxon>Trema</taxon>
    </lineage>
</organism>
<keyword evidence="6" id="KW-0723">Serine/threonine-protein kinase</keyword>
<dbReference type="STRING" id="63057.A0A2P5EFB2"/>
<reference evidence="7" key="1">
    <citation type="submission" date="2016-06" db="EMBL/GenBank/DDBJ databases">
        <title>Parallel loss of symbiosis genes in relatives of nitrogen-fixing non-legume Parasponia.</title>
        <authorList>
            <person name="Van Velzen R."/>
            <person name="Holmer R."/>
            <person name="Bu F."/>
            <person name="Rutten L."/>
            <person name="Van Zeijl A."/>
            <person name="Liu W."/>
            <person name="Santuari L."/>
            <person name="Cao Q."/>
            <person name="Sharma T."/>
            <person name="Shen D."/>
            <person name="Roswanjaya Y."/>
            <person name="Wardhani T."/>
            <person name="Kalhor M.S."/>
            <person name="Jansen J."/>
            <person name="Van den Hoogen J."/>
            <person name="Gungor B."/>
            <person name="Hartog M."/>
            <person name="Hontelez J."/>
            <person name="Verver J."/>
            <person name="Yang W.-C."/>
            <person name="Schijlen E."/>
            <person name="Repin R."/>
            <person name="Schilthuizen M."/>
            <person name="Schranz E."/>
            <person name="Heidstra R."/>
            <person name="Miyata K."/>
            <person name="Fedorova E."/>
            <person name="Kohlen W."/>
            <person name="Bisseling T."/>
            <person name="Smit S."/>
            <person name="Geurts R."/>
        </authorList>
    </citation>
    <scope>NUCLEOTIDE SEQUENCE [LARGE SCALE GENOMIC DNA]</scope>
    <source>
        <strain evidence="7">cv. RG33-2</strain>
    </source>
</reference>
<accession>A0A2P5EFB2</accession>
<dbReference type="InterPro" id="IPR011009">
    <property type="entry name" value="Kinase-like_dom_sf"/>
</dbReference>
<evidence type="ECO:0000256" key="2">
    <source>
        <dbReference type="ARBA" id="ARBA00022741"/>
    </source>
</evidence>
<dbReference type="OrthoDB" id="4062651at2759"/>
<dbReference type="PROSITE" id="PS50011">
    <property type="entry name" value="PROTEIN_KINASE_DOM"/>
    <property type="match status" value="1"/>
</dbReference>
<dbReference type="SMART" id="SM00220">
    <property type="entry name" value="S_TKc"/>
    <property type="match status" value="1"/>
</dbReference>
<keyword evidence="7" id="KW-1185">Reference proteome</keyword>
<dbReference type="FunFam" id="1.10.510.10:FF:000336">
    <property type="entry name" value="Cysteine-rich receptor-like protein kinase 2"/>
    <property type="match status" value="1"/>
</dbReference>
<keyword evidence="1" id="KW-0808">Transferase</keyword>
<dbReference type="InterPro" id="IPR008271">
    <property type="entry name" value="Ser/Thr_kinase_AS"/>
</dbReference>
<gene>
    <name evidence="6" type="ORF">TorRG33x02_199870</name>
</gene>
<name>A0A2P5EFB2_TREOI</name>
<dbReference type="SUPFAM" id="SSF56112">
    <property type="entry name" value="Protein kinase-like (PK-like)"/>
    <property type="match status" value="1"/>
</dbReference>
<dbReference type="InterPro" id="IPR000719">
    <property type="entry name" value="Prot_kinase_dom"/>
</dbReference>
<evidence type="ECO:0000313" key="7">
    <source>
        <dbReference type="Proteomes" id="UP000237000"/>
    </source>
</evidence>
<dbReference type="GO" id="GO:0004674">
    <property type="term" value="F:protein serine/threonine kinase activity"/>
    <property type="evidence" value="ECO:0007669"/>
    <property type="project" value="UniProtKB-KW"/>
</dbReference>
<feature type="domain" description="Protein kinase" evidence="5">
    <location>
        <begin position="1"/>
        <end position="213"/>
    </location>
</feature>
<dbReference type="PROSITE" id="PS00108">
    <property type="entry name" value="PROTEIN_KINASE_ST"/>
    <property type="match status" value="1"/>
</dbReference>
<sequence>MYPWKEDSERKDELDWKKRLQIIIGAAEGLEYLHKGCQLRIIHRDIKASNILLDSKWKPKIADFGLARFSTTGKNAPDATNIAGTFGYLAPEYLAHGRLTEKVDVYSFGVLILEIVSGVRNNKLGSDQSFFETLVAKVWKHFQENTVSEIVEASIIETSLDINKDFEEVQRVVQVGLLCTQEVPSLRPNMTTVIQMLKQDDYELPQPTKPPFIDEHLELSSSFDSCRWQPFCISELCSSREKI</sequence>
<evidence type="ECO:0000259" key="5">
    <source>
        <dbReference type="PROSITE" id="PS50011"/>
    </source>
</evidence>
<dbReference type="Gene3D" id="1.10.510.10">
    <property type="entry name" value="Transferase(Phosphotransferase) domain 1"/>
    <property type="match status" value="1"/>
</dbReference>
<dbReference type="EMBL" id="JXTC01000166">
    <property type="protein sequence ID" value="PON84233.1"/>
    <property type="molecule type" value="Genomic_DNA"/>
</dbReference>
<evidence type="ECO:0000256" key="1">
    <source>
        <dbReference type="ARBA" id="ARBA00022679"/>
    </source>
</evidence>
<dbReference type="Proteomes" id="UP000237000">
    <property type="component" value="Unassembled WGS sequence"/>
</dbReference>
<dbReference type="Pfam" id="PF00069">
    <property type="entry name" value="Pkinase"/>
    <property type="match status" value="1"/>
</dbReference>
<comment type="caution">
    <text evidence="6">The sequence shown here is derived from an EMBL/GenBank/DDBJ whole genome shotgun (WGS) entry which is preliminary data.</text>
</comment>
<proteinExistence type="predicted"/>
<evidence type="ECO:0000313" key="6">
    <source>
        <dbReference type="EMBL" id="PON84233.1"/>
    </source>
</evidence>
<protein>
    <submittedName>
        <fullName evidence="6">Serine/threonine protein kinase</fullName>
    </submittedName>
</protein>
<keyword evidence="2" id="KW-0547">Nucleotide-binding</keyword>
<keyword evidence="3 6" id="KW-0418">Kinase</keyword>